<evidence type="ECO:0000313" key="2">
    <source>
        <dbReference type="Proteomes" id="UP001501285"/>
    </source>
</evidence>
<comment type="caution">
    <text evidence="1">The sequence shown here is derived from an EMBL/GenBank/DDBJ whole genome shotgun (WGS) entry which is preliminary data.</text>
</comment>
<protein>
    <submittedName>
        <fullName evidence="1">Uncharacterized protein</fullName>
    </submittedName>
</protein>
<evidence type="ECO:0000313" key="1">
    <source>
        <dbReference type="EMBL" id="GAA2017606.1"/>
    </source>
</evidence>
<dbReference type="Proteomes" id="UP001501285">
    <property type="component" value="Unassembled WGS sequence"/>
</dbReference>
<gene>
    <name evidence="1" type="ORF">GCM10009740_01390</name>
</gene>
<name>A0ABN2TSL2_9MICO</name>
<proteinExistence type="predicted"/>
<sequence length="73" mass="7270">MVAAASGTAYAVVVPTTAPGPGSWAGAPSAALDVDGGFVVAYRVRTSEQRGSATFVGLAPDGEHLTPVARLDK</sequence>
<reference evidence="1 2" key="1">
    <citation type="journal article" date="2019" name="Int. J. Syst. Evol. Microbiol.">
        <title>The Global Catalogue of Microorganisms (GCM) 10K type strain sequencing project: providing services to taxonomists for standard genome sequencing and annotation.</title>
        <authorList>
            <consortium name="The Broad Institute Genomics Platform"/>
            <consortium name="The Broad Institute Genome Sequencing Center for Infectious Disease"/>
            <person name="Wu L."/>
            <person name="Ma J."/>
        </authorList>
    </citation>
    <scope>NUCLEOTIDE SEQUENCE [LARGE SCALE GENOMIC DNA]</scope>
    <source>
        <strain evidence="1 2">JCM 14283</strain>
    </source>
</reference>
<dbReference type="EMBL" id="BAAANB010000001">
    <property type="protein sequence ID" value="GAA2017606.1"/>
    <property type="molecule type" value="Genomic_DNA"/>
</dbReference>
<accession>A0ABN2TSL2</accession>
<keyword evidence="2" id="KW-1185">Reference proteome</keyword>
<organism evidence="1 2">
    <name type="scientific">Terrabacter terrae</name>
    <dbReference type="NCBI Taxonomy" id="318434"/>
    <lineage>
        <taxon>Bacteria</taxon>
        <taxon>Bacillati</taxon>
        <taxon>Actinomycetota</taxon>
        <taxon>Actinomycetes</taxon>
        <taxon>Micrococcales</taxon>
        <taxon>Intrasporangiaceae</taxon>
        <taxon>Terrabacter</taxon>
    </lineage>
</organism>